<evidence type="ECO:0000313" key="2">
    <source>
        <dbReference type="Proteomes" id="UP000326950"/>
    </source>
</evidence>
<keyword evidence="2" id="KW-1185">Reference proteome</keyword>
<sequence>MSRDIKGKGEIQRMLDQRFMNKVLLFLSFCSPFFLFAFLGSENGGSCPPTEALKSTKRQCLRRGKILWETFFCPQYYFQTCIFLRLFFHGPLNYYCYFFFC</sequence>
<organism evidence="1 2">
    <name type="scientific">Aspergillus tamarii</name>
    <dbReference type="NCBI Taxonomy" id="41984"/>
    <lineage>
        <taxon>Eukaryota</taxon>
        <taxon>Fungi</taxon>
        <taxon>Dikarya</taxon>
        <taxon>Ascomycota</taxon>
        <taxon>Pezizomycotina</taxon>
        <taxon>Eurotiomycetes</taxon>
        <taxon>Eurotiomycetidae</taxon>
        <taxon>Eurotiales</taxon>
        <taxon>Aspergillaceae</taxon>
        <taxon>Aspergillus</taxon>
        <taxon>Aspergillus subgen. Circumdati</taxon>
    </lineage>
</organism>
<dbReference type="AlphaFoldDB" id="A0A5N6V1T8"/>
<evidence type="ECO:0000313" key="1">
    <source>
        <dbReference type="EMBL" id="KAE8164703.1"/>
    </source>
</evidence>
<dbReference type="EMBL" id="ML738606">
    <property type="protein sequence ID" value="KAE8164703.1"/>
    <property type="molecule type" value="Genomic_DNA"/>
</dbReference>
<proteinExistence type="predicted"/>
<accession>A0A5N6V1T8</accession>
<protein>
    <submittedName>
        <fullName evidence="1">Uncharacterized protein</fullName>
    </submittedName>
</protein>
<gene>
    <name evidence="1" type="ORF">BDV40DRAFT_106984</name>
</gene>
<name>A0A5N6V1T8_ASPTM</name>
<reference evidence="1 2" key="1">
    <citation type="submission" date="2019-04" db="EMBL/GenBank/DDBJ databases">
        <title>Friends and foes A comparative genomics study of 23 Aspergillus species from section Flavi.</title>
        <authorList>
            <consortium name="DOE Joint Genome Institute"/>
            <person name="Kjaerbolling I."/>
            <person name="Vesth T."/>
            <person name="Frisvad J.C."/>
            <person name="Nybo J.L."/>
            <person name="Theobald S."/>
            <person name="Kildgaard S."/>
            <person name="Isbrandt T."/>
            <person name="Kuo A."/>
            <person name="Sato A."/>
            <person name="Lyhne E.K."/>
            <person name="Kogle M.E."/>
            <person name="Wiebenga A."/>
            <person name="Kun R.S."/>
            <person name="Lubbers R.J."/>
            <person name="Makela M.R."/>
            <person name="Barry K."/>
            <person name="Chovatia M."/>
            <person name="Clum A."/>
            <person name="Daum C."/>
            <person name="Haridas S."/>
            <person name="He G."/>
            <person name="LaButti K."/>
            <person name="Lipzen A."/>
            <person name="Mondo S."/>
            <person name="Riley R."/>
            <person name="Salamov A."/>
            <person name="Simmons B.A."/>
            <person name="Magnuson J.K."/>
            <person name="Henrissat B."/>
            <person name="Mortensen U.H."/>
            <person name="Larsen T.O."/>
            <person name="Devries R.P."/>
            <person name="Grigoriev I.V."/>
            <person name="Machida M."/>
            <person name="Baker S.E."/>
            <person name="Andersen M.R."/>
        </authorList>
    </citation>
    <scope>NUCLEOTIDE SEQUENCE [LARGE SCALE GENOMIC DNA]</scope>
    <source>
        <strain evidence="1 2">CBS 117626</strain>
    </source>
</reference>
<dbReference type="Proteomes" id="UP000326950">
    <property type="component" value="Unassembled WGS sequence"/>
</dbReference>